<organism evidence="3 4">
    <name type="scientific">Araneus ventricosus</name>
    <name type="common">Orbweaver spider</name>
    <name type="synonym">Epeira ventricosa</name>
    <dbReference type="NCBI Taxonomy" id="182803"/>
    <lineage>
        <taxon>Eukaryota</taxon>
        <taxon>Metazoa</taxon>
        <taxon>Ecdysozoa</taxon>
        <taxon>Arthropoda</taxon>
        <taxon>Chelicerata</taxon>
        <taxon>Arachnida</taxon>
        <taxon>Araneae</taxon>
        <taxon>Araneomorphae</taxon>
        <taxon>Entelegynae</taxon>
        <taxon>Araneoidea</taxon>
        <taxon>Araneidae</taxon>
        <taxon>Araneus</taxon>
    </lineage>
</organism>
<reference evidence="3 4" key="1">
    <citation type="journal article" date="2019" name="Sci. Rep.">
        <title>Orb-weaving spider Araneus ventricosus genome elucidates the spidroin gene catalogue.</title>
        <authorList>
            <person name="Kono N."/>
            <person name="Nakamura H."/>
            <person name="Ohtoshi R."/>
            <person name="Moran D.A.P."/>
            <person name="Shinohara A."/>
            <person name="Yoshida Y."/>
            <person name="Fujiwara M."/>
            <person name="Mori M."/>
            <person name="Tomita M."/>
            <person name="Arakawa K."/>
        </authorList>
    </citation>
    <scope>NUCLEOTIDE SEQUENCE [LARGE SCALE GENOMIC DNA]</scope>
</reference>
<evidence type="ECO:0000313" key="3">
    <source>
        <dbReference type="EMBL" id="GBO42703.1"/>
    </source>
</evidence>
<evidence type="ECO:0000313" key="4">
    <source>
        <dbReference type="Proteomes" id="UP000499080"/>
    </source>
</evidence>
<sequence length="103" mass="11640">MILVIICYFCWSAGSEMSPSLGDTEYDQSPQIKSHYTPSRNSSITGKEPFRRYFNIWQVVLLITLIKQPVGGVSTQKEGNIQESKILKVYMTTASYVIGMEPL</sequence>
<feature type="compositionally biased region" description="Polar residues" evidence="1">
    <location>
        <begin position="27"/>
        <end position="43"/>
    </location>
</feature>
<keyword evidence="2" id="KW-0732">Signal</keyword>
<dbReference type="Proteomes" id="UP000499080">
    <property type="component" value="Unassembled WGS sequence"/>
</dbReference>
<feature type="signal peptide" evidence="2">
    <location>
        <begin position="1"/>
        <end position="15"/>
    </location>
</feature>
<dbReference type="AlphaFoldDB" id="A0A4Y2WZ95"/>
<name>A0A4Y2WZ95_ARAVE</name>
<proteinExistence type="predicted"/>
<protein>
    <submittedName>
        <fullName evidence="3">Uncharacterized protein</fullName>
    </submittedName>
</protein>
<feature type="chain" id="PRO_5021397799" evidence="2">
    <location>
        <begin position="16"/>
        <end position="103"/>
    </location>
</feature>
<evidence type="ECO:0000256" key="1">
    <source>
        <dbReference type="SAM" id="MobiDB-lite"/>
    </source>
</evidence>
<feature type="region of interest" description="Disordered" evidence="1">
    <location>
        <begin position="22"/>
        <end position="43"/>
    </location>
</feature>
<keyword evidence="4" id="KW-1185">Reference proteome</keyword>
<accession>A0A4Y2WZ95</accession>
<dbReference type="EMBL" id="BGPR01068932">
    <property type="protein sequence ID" value="GBO42703.1"/>
    <property type="molecule type" value="Genomic_DNA"/>
</dbReference>
<evidence type="ECO:0000256" key="2">
    <source>
        <dbReference type="SAM" id="SignalP"/>
    </source>
</evidence>
<gene>
    <name evidence="3" type="ORF">AVEN_202989_1</name>
</gene>
<comment type="caution">
    <text evidence="3">The sequence shown here is derived from an EMBL/GenBank/DDBJ whole genome shotgun (WGS) entry which is preliminary data.</text>
</comment>